<dbReference type="EMBL" id="CAJNNV010000259">
    <property type="protein sequence ID" value="CAE8581974.1"/>
    <property type="molecule type" value="Genomic_DNA"/>
</dbReference>
<gene>
    <name evidence="3" type="ORF">PGLA1383_LOCUS984</name>
</gene>
<evidence type="ECO:0000256" key="1">
    <source>
        <dbReference type="SAM" id="MobiDB-lite"/>
    </source>
</evidence>
<proteinExistence type="predicted"/>
<keyword evidence="2" id="KW-0732">Signal</keyword>
<dbReference type="Proteomes" id="UP000654075">
    <property type="component" value="Unassembled WGS sequence"/>
</dbReference>
<protein>
    <submittedName>
        <fullName evidence="3">Uncharacterized protein</fullName>
    </submittedName>
</protein>
<organism evidence="3 4">
    <name type="scientific">Polarella glacialis</name>
    <name type="common">Dinoflagellate</name>
    <dbReference type="NCBI Taxonomy" id="89957"/>
    <lineage>
        <taxon>Eukaryota</taxon>
        <taxon>Sar</taxon>
        <taxon>Alveolata</taxon>
        <taxon>Dinophyceae</taxon>
        <taxon>Suessiales</taxon>
        <taxon>Suessiaceae</taxon>
        <taxon>Polarella</taxon>
    </lineage>
</organism>
<keyword evidence="4" id="KW-1185">Reference proteome</keyword>
<evidence type="ECO:0000313" key="4">
    <source>
        <dbReference type="Proteomes" id="UP000654075"/>
    </source>
</evidence>
<feature type="region of interest" description="Disordered" evidence="1">
    <location>
        <begin position="93"/>
        <end position="118"/>
    </location>
</feature>
<comment type="caution">
    <text evidence="3">The sequence shown here is derived from an EMBL/GenBank/DDBJ whole genome shotgun (WGS) entry which is preliminary data.</text>
</comment>
<feature type="signal peptide" evidence="2">
    <location>
        <begin position="1"/>
        <end position="23"/>
    </location>
</feature>
<accession>A0A813D239</accession>
<name>A0A813D239_POLGL</name>
<reference evidence="3" key="1">
    <citation type="submission" date="2021-02" db="EMBL/GenBank/DDBJ databases">
        <authorList>
            <person name="Dougan E. K."/>
            <person name="Rhodes N."/>
            <person name="Thang M."/>
            <person name="Chan C."/>
        </authorList>
    </citation>
    <scope>NUCLEOTIDE SEQUENCE</scope>
</reference>
<feature type="chain" id="PRO_5032342543" evidence="2">
    <location>
        <begin position="24"/>
        <end position="822"/>
    </location>
</feature>
<dbReference type="AlphaFoldDB" id="A0A813D239"/>
<dbReference type="OrthoDB" id="408344at2759"/>
<sequence length="822" mass="92065">MRFLQLHSWQAAAVLWTTLEVLAAYGGRGPPVGLLEATGDDGPLTYLAATAGRTAVFPPRRLTEEWIPIQIGKPSADVVDYFSKGSTCSLELMKSQSQSSPAKARDDEKMPPPFPRWSASGSNCQPHLHCPLWAPLAVAVVNGAASMSTLLWIAMLDGRPRRRFGYEPSRSFRPRLIELWASLAESFAWGNLTRLIDEWLLPEYKAVGLDQQQALNMTVRALLNYDDQPVNFGNLFHLPPHLCFTCCMTGLRRARIILVRSPFARIVSYFRARWLHNPAKVHNTWKDFPLFVEYVAEQYNSTDAYTTLALPANHGTSDIGLEFTQEDLRLTRSITELLRDAVAQKSSGAPQQPQQHQQQQQPRPFYALHVEHVKDEIADLASLLCNQYDYCEGLPTFPHVKMFKAPVRKFVWRACWSNYSTVRQVLHRFRQDFDTFGYSMDPLQSLAVEKGIVEVRRWPSEAATKSRARAPDHRQLQKPRLLIVMADTREPELGDLGLVLGPGEVSTFCPSCKFQPSARSPQHVGYWTKHYVEAALLAHQINASFKYFKCTSSSNVIDAHWCKVSVLKQLLAGSSSDEIDLVVYLDTDVTVAGQDDTWVKLATNIDKLLQAEQFKVIDARSGDSSEAVRFATFENASIIAGCGDACGSFIKAGIQDRFSTALLLIRPGPGANAILSEWSRTWPSTNRLAPYFDQAGFNLLHDKFPSQIVALAADHLLDVQVRESCIRFGPLRGDVALDAWRYNNNILQKVMSVTSVSGIHLGRHREKGLLAVEHLKAYAGSNLPGLLARTALLIEDFVYDLPLQAAVASNKKREKKQKSLEY</sequence>
<evidence type="ECO:0000313" key="3">
    <source>
        <dbReference type="EMBL" id="CAE8581974.1"/>
    </source>
</evidence>
<evidence type="ECO:0000256" key="2">
    <source>
        <dbReference type="SAM" id="SignalP"/>
    </source>
</evidence>